<dbReference type="InterPro" id="IPR035965">
    <property type="entry name" value="PAS-like_dom_sf"/>
</dbReference>
<dbReference type="PROSITE" id="PS50112">
    <property type="entry name" value="PAS"/>
    <property type="match status" value="1"/>
</dbReference>
<dbReference type="SMART" id="SM00331">
    <property type="entry name" value="PP2C_SIG"/>
    <property type="match status" value="1"/>
</dbReference>
<dbReference type="InterPro" id="IPR052016">
    <property type="entry name" value="Bact_Sigma-Reg"/>
</dbReference>
<dbReference type="InterPro" id="IPR000700">
    <property type="entry name" value="PAS-assoc_C"/>
</dbReference>
<gene>
    <name evidence="4" type="ORF">ACFYKT_05815</name>
</gene>
<dbReference type="Pfam" id="PF07228">
    <property type="entry name" value="SpoIIE"/>
    <property type="match status" value="1"/>
</dbReference>
<dbReference type="SUPFAM" id="SSF55785">
    <property type="entry name" value="PYP-like sensor domain (PAS domain)"/>
    <property type="match status" value="1"/>
</dbReference>
<keyword evidence="1" id="KW-0378">Hydrolase</keyword>
<evidence type="ECO:0000313" key="5">
    <source>
        <dbReference type="Proteomes" id="UP001601058"/>
    </source>
</evidence>
<dbReference type="PANTHER" id="PTHR43156">
    <property type="entry name" value="STAGE II SPORULATION PROTEIN E-RELATED"/>
    <property type="match status" value="1"/>
</dbReference>
<proteinExistence type="predicted"/>
<dbReference type="PANTHER" id="PTHR43156:SF2">
    <property type="entry name" value="STAGE II SPORULATION PROTEIN E"/>
    <property type="match status" value="1"/>
</dbReference>
<protein>
    <submittedName>
        <fullName evidence="4">SpoIIE family protein phosphatase</fullName>
    </submittedName>
</protein>
<dbReference type="RefSeq" id="WP_389216753.1">
    <property type="nucleotide sequence ID" value="NZ_JBIACJ010000002.1"/>
</dbReference>
<comment type="caution">
    <text evidence="4">The sequence shown here is derived from an EMBL/GenBank/DDBJ whole genome shotgun (WGS) entry which is preliminary data.</text>
</comment>
<dbReference type="InterPro" id="IPR036457">
    <property type="entry name" value="PPM-type-like_dom_sf"/>
</dbReference>
<dbReference type="InterPro" id="IPR001610">
    <property type="entry name" value="PAC"/>
</dbReference>
<feature type="domain" description="PAS" evidence="2">
    <location>
        <begin position="22"/>
        <end position="79"/>
    </location>
</feature>
<dbReference type="SMART" id="SM00091">
    <property type="entry name" value="PAS"/>
    <property type="match status" value="1"/>
</dbReference>
<dbReference type="InterPro" id="IPR001932">
    <property type="entry name" value="PPM-type_phosphatase-like_dom"/>
</dbReference>
<dbReference type="SMART" id="SM00086">
    <property type="entry name" value="PAC"/>
    <property type="match status" value="1"/>
</dbReference>
<dbReference type="CDD" id="cd00130">
    <property type="entry name" value="PAS"/>
    <property type="match status" value="1"/>
</dbReference>
<dbReference type="EMBL" id="JBIACJ010000002">
    <property type="protein sequence ID" value="MFE8695881.1"/>
    <property type="molecule type" value="Genomic_DNA"/>
</dbReference>
<dbReference type="Gene3D" id="3.60.40.10">
    <property type="entry name" value="PPM-type phosphatase domain"/>
    <property type="match status" value="1"/>
</dbReference>
<dbReference type="Gene3D" id="3.30.450.20">
    <property type="entry name" value="PAS domain"/>
    <property type="match status" value="1"/>
</dbReference>
<dbReference type="NCBIfam" id="TIGR00229">
    <property type="entry name" value="sensory_box"/>
    <property type="match status" value="1"/>
</dbReference>
<evidence type="ECO:0000313" key="4">
    <source>
        <dbReference type="EMBL" id="MFE8695881.1"/>
    </source>
</evidence>
<sequence>MANSSIRNSGNNAKQSSAPFTSSKLTYSIFQNMNEGLVITNTYGNILNVNQAFCTITGYSAPELLGKNLNVIKSNLHDQTFYEQLWNRITTVGNWKGEIWNRHKNGRLYLQKLSIIAIRDEDDKIINYIGVATDISEEEKLRKDIIRTGILQRTLLPSTLNLQMIEIDTVFTPLKYLGGDFFDYYWDSEKSVLSGYIIDIMGHGVTAAFQNSVLRVLFQQNFDNRSTLVDVLSNINRESMNYFLEDTFAAALCFRVDMRNGLLTYACAGINKFIKMPINGQISIIKQAGPYLGIFEEPIFTEKTIAIETGESFYFMTDGFMDLFEIENPFQSIDLKKNINSLREISTYHLRDDASAIGIFLKHVGGWVK</sequence>
<evidence type="ECO:0000259" key="2">
    <source>
        <dbReference type="PROSITE" id="PS50112"/>
    </source>
</evidence>
<feature type="domain" description="PAC" evidence="3">
    <location>
        <begin position="95"/>
        <end position="147"/>
    </location>
</feature>
<name>A0ABW6JVM1_9BACI</name>
<dbReference type="PROSITE" id="PS50113">
    <property type="entry name" value="PAC"/>
    <property type="match status" value="1"/>
</dbReference>
<evidence type="ECO:0000259" key="3">
    <source>
        <dbReference type="PROSITE" id="PS50113"/>
    </source>
</evidence>
<keyword evidence="5" id="KW-1185">Reference proteome</keyword>
<evidence type="ECO:0000256" key="1">
    <source>
        <dbReference type="ARBA" id="ARBA00022801"/>
    </source>
</evidence>
<dbReference type="Proteomes" id="UP001601058">
    <property type="component" value="Unassembled WGS sequence"/>
</dbReference>
<dbReference type="InterPro" id="IPR000014">
    <property type="entry name" value="PAS"/>
</dbReference>
<dbReference type="Pfam" id="PF13426">
    <property type="entry name" value="PAS_9"/>
    <property type="match status" value="1"/>
</dbReference>
<accession>A0ABW6JVM1</accession>
<reference evidence="4 5" key="1">
    <citation type="submission" date="2024-08" db="EMBL/GenBank/DDBJ databases">
        <title>Two novel Cytobacillus novel species.</title>
        <authorList>
            <person name="Liu G."/>
        </authorList>
    </citation>
    <scope>NUCLEOTIDE SEQUENCE [LARGE SCALE GENOMIC DNA]</scope>
    <source>
        <strain evidence="4 5">FJAT-53684</strain>
    </source>
</reference>
<organism evidence="4 5">
    <name type="scientific">Cytobacillus mangrovibacter</name>
    <dbReference type="NCBI Taxonomy" id="3299024"/>
    <lineage>
        <taxon>Bacteria</taxon>
        <taxon>Bacillati</taxon>
        <taxon>Bacillota</taxon>
        <taxon>Bacilli</taxon>
        <taxon>Bacillales</taxon>
        <taxon>Bacillaceae</taxon>
        <taxon>Cytobacillus</taxon>
    </lineage>
</organism>